<dbReference type="STRING" id="84531.LA76x_2099"/>
<protein>
    <submittedName>
        <fullName evidence="2">AIPR family protein</fullName>
    </submittedName>
</protein>
<dbReference type="AlphaFoldDB" id="A0A0S2F9L6"/>
<dbReference type="KEGG" id="lab:LA76x_2099"/>
<name>A0A0S2F9L6_LYSAN</name>
<feature type="domain" description="Abortive phage infection protein C-terminal" evidence="1">
    <location>
        <begin position="240"/>
        <end position="390"/>
    </location>
</feature>
<gene>
    <name evidence="2" type="ORF">LA76x_2099</name>
</gene>
<reference evidence="2 3" key="1">
    <citation type="journal article" date="2015" name="BMC Genomics">
        <title>Comparative genomics and metabolic profiling of the genus Lysobacter.</title>
        <authorList>
            <person name="de Bruijn I."/>
            <person name="Cheng X."/>
            <person name="de Jager V."/>
            <person name="Exposito R.G."/>
            <person name="Watrous J."/>
            <person name="Patel N."/>
            <person name="Postma J."/>
            <person name="Dorrestein P.C."/>
            <person name="Kobayashi D."/>
            <person name="Raaijmakers J.M."/>
        </authorList>
    </citation>
    <scope>NUCLEOTIDE SEQUENCE [LARGE SCALE GENOMIC DNA]</scope>
    <source>
        <strain evidence="2 3">76</strain>
    </source>
</reference>
<organism evidence="2 3">
    <name type="scientific">Lysobacter antibioticus</name>
    <dbReference type="NCBI Taxonomy" id="84531"/>
    <lineage>
        <taxon>Bacteria</taxon>
        <taxon>Pseudomonadati</taxon>
        <taxon>Pseudomonadota</taxon>
        <taxon>Gammaproteobacteria</taxon>
        <taxon>Lysobacterales</taxon>
        <taxon>Lysobacteraceae</taxon>
        <taxon>Lysobacter</taxon>
    </lineage>
</organism>
<proteinExistence type="predicted"/>
<accession>A0A0S2F9L6</accession>
<evidence type="ECO:0000313" key="2">
    <source>
        <dbReference type="EMBL" id="ALN80238.1"/>
    </source>
</evidence>
<dbReference type="Proteomes" id="UP000060787">
    <property type="component" value="Chromosome"/>
</dbReference>
<sequence>MSRLHVTQIAGRFREAIRPDLELLGEIDGLADEAVWSRCLAAHAIYMATGCSPIEAAIAVWDGTGDNGIDAAYYDPNKKRVVLVQSKWIMSGSGEPAARDVASFVKGAYDLIEASQANFDARLAGRVSDIINRLQEPGTEIYLYVVSTGASTLSQPAKRHLDDFVRDVNDGMLEPLAGGMVFGLREVYASIASPANEGDVDLQCQLFHYHFVRTPYPAYFGMVDGLTIRSWWQNNGGRLLASNIRHSLGSTDVNAEIRQTATDEPEKFWYYNNGITIIAADTLQAPAAGATREAGIFHLRGASIVNGAQTVSTLGAIEDEAALGRTWVSVRVILLNQAPPDFAAAVTRTNNLQNRIEARDFVAQDQQQHRLRQEMAMEDIEYQYVRSGDFVSSPNSCDLIEVTTALACATGSPNMAVQVKTGLGRFFNDLSRPPYLAIFNPSTTGSRAFNATLTLRAIELWIETKKATYVRKAGQSWGALVHGNRLIASLAFAARLGALIDVPVRDFLLQTPHEGEAFEELMAETHSSVVNELMRNYENRHLAILFKNPSQTTAVHTVALNDLETKQFLFYP</sequence>
<dbReference type="RefSeq" id="WP_082647799.1">
    <property type="nucleotide sequence ID" value="NZ_CP011129.1"/>
</dbReference>
<dbReference type="InterPro" id="IPR018891">
    <property type="entry name" value="AIPR_C"/>
</dbReference>
<evidence type="ECO:0000259" key="1">
    <source>
        <dbReference type="Pfam" id="PF10592"/>
    </source>
</evidence>
<keyword evidence="3" id="KW-1185">Reference proteome</keyword>
<dbReference type="Pfam" id="PF10592">
    <property type="entry name" value="AIPR"/>
    <property type="match status" value="1"/>
</dbReference>
<evidence type="ECO:0000313" key="3">
    <source>
        <dbReference type="Proteomes" id="UP000060787"/>
    </source>
</evidence>
<dbReference type="PATRIC" id="fig|84531.8.peg.2117"/>
<dbReference type="EMBL" id="CP011129">
    <property type="protein sequence ID" value="ALN80238.1"/>
    <property type="molecule type" value="Genomic_DNA"/>
</dbReference>